<keyword evidence="1" id="KW-0472">Membrane</keyword>
<keyword evidence="1" id="KW-0812">Transmembrane</keyword>
<name>A0AA51X7A5_9GAMM</name>
<dbReference type="KEGG" id="plei:Q9312_16945"/>
<feature type="transmembrane region" description="Helical" evidence="1">
    <location>
        <begin position="80"/>
        <end position="98"/>
    </location>
</feature>
<reference evidence="2 3" key="1">
    <citation type="submission" date="2023-08" db="EMBL/GenBank/DDBJ databases">
        <title>Pleionea litopenaei sp. nov., isolated from stomach of juvenile Litopenaeus vannamei.</title>
        <authorList>
            <person name="Rho A.M."/>
            <person name="Hwang C.Y."/>
        </authorList>
    </citation>
    <scope>NUCLEOTIDE SEQUENCE [LARGE SCALE GENOMIC DNA]</scope>
    <source>
        <strain evidence="2 3">HL-JVS1</strain>
    </source>
</reference>
<evidence type="ECO:0000313" key="3">
    <source>
        <dbReference type="Proteomes" id="UP001239782"/>
    </source>
</evidence>
<dbReference type="EMBL" id="CP133548">
    <property type="protein sequence ID" value="WMS86905.1"/>
    <property type="molecule type" value="Genomic_DNA"/>
</dbReference>
<proteinExistence type="predicted"/>
<evidence type="ECO:0000313" key="2">
    <source>
        <dbReference type="EMBL" id="WMS86905.1"/>
    </source>
</evidence>
<evidence type="ECO:0000256" key="1">
    <source>
        <dbReference type="SAM" id="Phobius"/>
    </source>
</evidence>
<gene>
    <name evidence="2" type="ORF">Q9312_16945</name>
</gene>
<keyword evidence="3" id="KW-1185">Reference proteome</keyword>
<organism evidence="2 3">
    <name type="scientific">Pleionea litopenaei</name>
    <dbReference type="NCBI Taxonomy" id="3070815"/>
    <lineage>
        <taxon>Bacteria</taxon>
        <taxon>Pseudomonadati</taxon>
        <taxon>Pseudomonadota</taxon>
        <taxon>Gammaproteobacteria</taxon>
        <taxon>Oceanospirillales</taxon>
        <taxon>Pleioneaceae</taxon>
        <taxon>Pleionea</taxon>
    </lineage>
</organism>
<sequence length="219" mass="25461">MSCDHQLIDQYLFAYLDSTLDPAASRAFERCIDQCEHCQSLYLSALQTQAMQQQWQEQSPPNWHRTRYAVASKRPVKWNWLNGMSFATSALALMLVLFRVEFISTDAGFSVSFGGKGSQQQVAELVESKFNDLAAQQVSYIDTRFEEQKLQQVNDNQQMLTTLMVHNRQERRQDLNTLMTSWLQQRDIDQKKLNQRVDYVVENQIENNKAINQVLKVSN</sequence>
<protein>
    <submittedName>
        <fullName evidence="2">Zf-HC2 domain-containing protein</fullName>
    </submittedName>
</protein>
<dbReference type="AlphaFoldDB" id="A0AA51X7A5"/>
<dbReference type="Proteomes" id="UP001239782">
    <property type="component" value="Chromosome"/>
</dbReference>
<keyword evidence="1" id="KW-1133">Transmembrane helix</keyword>
<accession>A0AA51X7A5</accession>
<dbReference type="RefSeq" id="WP_309202041.1">
    <property type="nucleotide sequence ID" value="NZ_CP133548.1"/>
</dbReference>